<evidence type="ECO:0000313" key="2">
    <source>
        <dbReference type="EMBL" id="MBC8586085.1"/>
    </source>
</evidence>
<feature type="domain" description="HTH cro/C1-type" evidence="1">
    <location>
        <begin position="16"/>
        <end position="60"/>
    </location>
</feature>
<reference evidence="2" key="1">
    <citation type="submission" date="2020-08" db="EMBL/GenBank/DDBJ databases">
        <title>Genome public.</title>
        <authorList>
            <person name="Liu C."/>
            <person name="Sun Q."/>
        </authorList>
    </citation>
    <scope>NUCLEOTIDE SEQUENCE</scope>
    <source>
        <strain evidence="2">NSJ-64</strain>
    </source>
</reference>
<dbReference type="SUPFAM" id="SSF47413">
    <property type="entry name" value="lambda repressor-like DNA-binding domains"/>
    <property type="match status" value="1"/>
</dbReference>
<accession>A0A926EPE9</accession>
<evidence type="ECO:0000259" key="1">
    <source>
        <dbReference type="PROSITE" id="PS50943"/>
    </source>
</evidence>
<sequence length="80" mass="9104">MNTRKLKGEIVSVFGTQAKFADVIGWHKNKVSKMICNKYKPDTDEVAKIVEVLDLSESKYTEIFLPQKSPNGDKTNHLHI</sequence>
<organism evidence="2 3">
    <name type="scientific">Youxingia wuxianensis</name>
    <dbReference type="NCBI Taxonomy" id="2763678"/>
    <lineage>
        <taxon>Bacteria</taxon>
        <taxon>Bacillati</taxon>
        <taxon>Bacillota</taxon>
        <taxon>Clostridia</taxon>
        <taxon>Eubacteriales</taxon>
        <taxon>Oscillospiraceae</taxon>
        <taxon>Youxingia</taxon>
    </lineage>
</organism>
<dbReference type="AlphaFoldDB" id="A0A926EPE9"/>
<proteinExistence type="predicted"/>
<keyword evidence="3" id="KW-1185">Reference proteome</keyword>
<dbReference type="RefSeq" id="WP_262395810.1">
    <property type="nucleotide sequence ID" value="NZ_JACRTD010000008.1"/>
</dbReference>
<comment type="caution">
    <text evidence="2">The sequence shown here is derived from an EMBL/GenBank/DDBJ whole genome shotgun (WGS) entry which is preliminary data.</text>
</comment>
<gene>
    <name evidence="2" type="ORF">H8705_10875</name>
</gene>
<dbReference type="InterPro" id="IPR008003">
    <property type="entry name" value="DUF739"/>
</dbReference>
<dbReference type="EMBL" id="JACRTD010000008">
    <property type="protein sequence ID" value="MBC8586085.1"/>
    <property type="molecule type" value="Genomic_DNA"/>
</dbReference>
<dbReference type="InterPro" id="IPR010982">
    <property type="entry name" value="Lambda_DNA-bd_dom_sf"/>
</dbReference>
<dbReference type="Gene3D" id="1.10.260.40">
    <property type="entry name" value="lambda repressor-like DNA-binding domains"/>
    <property type="match status" value="1"/>
</dbReference>
<name>A0A926EPE9_9FIRM</name>
<dbReference type="PROSITE" id="PS50943">
    <property type="entry name" value="HTH_CROC1"/>
    <property type="match status" value="1"/>
</dbReference>
<evidence type="ECO:0000313" key="3">
    <source>
        <dbReference type="Proteomes" id="UP000623678"/>
    </source>
</evidence>
<dbReference type="GO" id="GO:0003677">
    <property type="term" value="F:DNA binding"/>
    <property type="evidence" value="ECO:0007669"/>
    <property type="project" value="InterPro"/>
</dbReference>
<dbReference type="InterPro" id="IPR001387">
    <property type="entry name" value="Cro/C1-type_HTH"/>
</dbReference>
<dbReference type="Pfam" id="PF05339">
    <property type="entry name" value="DUF739"/>
    <property type="match status" value="1"/>
</dbReference>
<protein>
    <submittedName>
        <fullName evidence="2">DUF739 family protein</fullName>
    </submittedName>
</protein>
<dbReference type="Proteomes" id="UP000623678">
    <property type="component" value="Unassembled WGS sequence"/>
</dbReference>